<dbReference type="EMBL" id="JAGQHR010001021">
    <property type="protein sequence ID" value="MCA9730163.1"/>
    <property type="molecule type" value="Genomic_DNA"/>
</dbReference>
<protein>
    <submittedName>
        <fullName evidence="4">ISL3 family transposase</fullName>
    </submittedName>
</protein>
<evidence type="ECO:0000259" key="2">
    <source>
        <dbReference type="Pfam" id="PF13542"/>
    </source>
</evidence>
<dbReference type="PANTHER" id="PTHR33498:SF1">
    <property type="entry name" value="TRANSPOSASE FOR INSERTION SEQUENCE ELEMENT IS1557"/>
    <property type="match status" value="1"/>
</dbReference>
<accession>A0A956M3A0</accession>
<reference evidence="4" key="1">
    <citation type="submission" date="2020-04" db="EMBL/GenBank/DDBJ databases">
        <authorList>
            <person name="Zhang T."/>
        </authorList>
    </citation>
    <scope>NUCLEOTIDE SEQUENCE</scope>
    <source>
        <strain evidence="4">HKST-UBA01</strain>
    </source>
</reference>
<feature type="domain" description="Transposase IS204/IS1001/IS1096/IS1165 zinc-finger" evidence="3">
    <location>
        <begin position="39"/>
        <end position="84"/>
    </location>
</feature>
<name>A0A956M3A0_UNCEI</name>
<evidence type="ECO:0000259" key="3">
    <source>
        <dbReference type="Pfam" id="PF14690"/>
    </source>
</evidence>
<evidence type="ECO:0000313" key="4">
    <source>
        <dbReference type="EMBL" id="MCA9730163.1"/>
    </source>
</evidence>
<dbReference type="NCBIfam" id="NF033550">
    <property type="entry name" value="transpos_ISL3"/>
    <property type="match status" value="1"/>
</dbReference>
<feature type="domain" description="Transposase IS204/IS1001/IS1096/IS1165 DDE" evidence="1">
    <location>
        <begin position="154"/>
        <end position="390"/>
    </location>
</feature>
<dbReference type="Pfam" id="PF14690">
    <property type="entry name" value="Zn_ribbon_ISL3"/>
    <property type="match status" value="1"/>
</dbReference>
<organism evidence="4 5">
    <name type="scientific">Eiseniibacteriota bacterium</name>
    <dbReference type="NCBI Taxonomy" id="2212470"/>
    <lineage>
        <taxon>Bacteria</taxon>
        <taxon>Candidatus Eiseniibacteriota</taxon>
    </lineage>
</organism>
<dbReference type="InterPro" id="IPR047951">
    <property type="entry name" value="Transpos_ISL3"/>
</dbReference>
<dbReference type="Pfam" id="PF13542">
    <property type="entry name" value="HTH_Tnp_ISL3"/>
    <property type="match status" value="1"/>
</dbReference>
<proteinExistence type="predicted"/>
<reference evidence="4" key="2">
    <citation type="journal article" date="2021" name="Microbiome">
        <title>Successional dynamics and alternative stable states in a saline activated sludge microbial community over 9 years.</title>
        <authorList>
            <person name="Wang Y."/>
            <person name="Ye J."/>
            <person name="Ju F."/>
            <person name="Liu L."/>
            <person name="Boyd J.A."/>
            <person name="Deng Y."/>
            <person name="Parks D.H."/>
            <person name="Jiang X."/>
            <person name="Yin X."/>
            <person name="Woodcroft B.J."/>
            <person name="Tyson G.W."/>
            <person name="Hugenholtz P."/>
            <person name="Polz M.F."/>
            <person name="Zhang T."/>
        </authorList>
    </citation>
    <scope>NUCLEOTIDE SEQUENCE</scope>
    <source>
        <strain evidence="4">HKST-UBA01</strain>
    </source>
</reference>
<evidence type="ECO:0000259" key="1">
    <source>
        <dbReference type="Pfam" id="PF01610"/>
    </source>
</evidence>
<dbReference type="AlphaFoldDB" id="A0A956M3A0"/>
<feature type="domain" description="Transposase IS204/IS1001/IS1096/IS1165 helix-turn-helix" evidence="2">
    <location>
        <begin position="89"/>
        <end position="139"/>
    </location>
</feature>
<gene>
    <name evidence="4" type="ORF">KC729_20935</name>
</gene>
<sequence>MRANTLLRRMLGITGIVVDGFEFEGDDLVVDVRSRGRRRPRCGLCGVRAPGYDSIGQRKWRHLGIGGLRIWIRSRLRRVNCARCGVRVESVPWAAHNSGFTLQFEELAAYLARATDKTTVRRLLGVAWRTVGRIVERVVARNGPRDVLEGLRRIGVDEFSYRKRHRYLTVIVDHDTGRVVWAAPGPQYETLRQFFEVLGPERCAEIELVTIDMNAGFKKAIAEFLPKAQVVFDRFHVQRLASDALDEVRREQLRETRGTPEGRSLFRSRFVLLKNPWNLSRRERAKLSNIEKHNAPLFRAYLLKEAIVRALDYVQPWRAKRALKEWIAWASRSRLGPFQRVARTIRKHFDGVLAYIGERLTNGIVEGINNRMRMVSRRAFGFHSPEPLIALLRLCCGRVPLDPPIPVPTDV</sequence>
<dbReference type="Proteomes" id="UP000697710">
    <property type="component" value="Unassembled WGS sequence"/>
</dbReference>
<dbReference type="PANTHER" id="PTHR33498">
    <property type="entry name" value="TRANSPOSASE FOR INSERTION SEQUENCE ELEMENT IS1557"/>
    <property type="match status" value="1"/>
</dbReference>
<evidence type="ECO:0000313" key="5">
    <source>
        <dbReference type="Proteomes" id="UP000697710"/>
    </source>
</evidence>
<dbReference type="Pfam" id="PF01610">
    <property type="entry name" value="DDE_Tnp_ISL3"/>
    <property type="match status" value="1"/>
</dbReference>
<dbReference type="InterPro" id="IPR032877">
    <property type="entry name" value="Transposase_HTH"/>
</dbReference>
<comment type="caution">
    <text evidence="4">The sequence shown here is derived from an EMBL/GenBank/DDBJ whole genome shotgun (WGS) entry which is preliminary data.</text>
</comment>
<dbReference type="InterPro" id="IPR029261">
    <property type="entry name" value="Transposase_Znf"/>
</dbReference>
<dbReference type="InterPro" id="IPR002560">
    <property type="entry name" value="Transposase_DDE"/>
</dbReference>